<keyword evidence="5" id="KW-0233">DNA recombination</keyword>
<evidence type="ECO:0000256" key="4">
    <source>
        <dbReference type="ARBA" id="ARBA00023125"/>
    </source>
</evidence>
<keyword evidence="7" id="KW-1185">Reference proteome</keyword>
<evidence type="ECO:0000256" key="5">
    <source>
        <dbReference type="ARBA" id="ARBA00023172"/>
    </source>
</evidence>
<keyword evidence="3" id="KW-0815">Transposition</keyword>
<organism evidence="6 7">
    <name type="scientific">Glutamicibacter halophytocola</name>
    <dbReference type="NCBI Taxonomy" id="1933880"/>
    <lineage>
        <taxon>Bacteria</taxon>
        <taxon>Bacillati</taxon>
        <taxon>Actinomycetota</taxon>
        <taxon>Actinomycetes</taxon>
        <taxon>Micrococcales</taxon>
        <taxon>Micrococcaceae</taxon>
        <taxon>Glutamicibacter</taxon>
    </lineage>
</organism>
<reference evidence="6 7" key="1">
    <citation type="submission" date="2019-07" db="EMBL/GenBank/DDBJ databases">
        <title>Complete Genome Sequence of drought tolerant Plant Growth-Promoting Rhizobacterium Glutamicibacter halophytocola DR408.</title>
        <authorList>
            <person name="Nishu S.D."/>
            <person name="Lee T.K."/>
        </authorList>
    </citation>
    <scope>NUCLEOTIDE SEQUENCE [LARGE SCALE GENOMIC DNA]</scope>
    <source>
        <strain evidence="6 7">DR408</strain>
    </source>
</reference>
<keyword evidence="4" id="KW-0238">DNA-binding</keyword>
<evidence type="ECO:0000256" key="3">
    <source>
        <dbReference type="ARBA" id="ARBA00022578"/>
    </source>
</evidence>
<dbReference type="EMBL" id="CP042260">
    <property type="protein sequence ID" value="QDY65669.1"/>
    <property type="molecule type" value="Genomic_DNA"/>
</dbReference>
<name>A0ABX5Y6D5_9MICC</name>
<comment type="similarity">
    <text evidence="2">Belongs to the transposase mutator family.</text>
</comment>
<gene>
    <name evidence="6" type="ORF">FQA45_04735</name>
</gene>
<dbReference type="NCBIfam" id="NF033544">
    <property type="entry name" value="transpos_IS1249"/>
    <property type="match status" value="1"/>
</dbReference>
<evidence type="ECO:0000256" key="1">
    <source>
        <dbReference type="ARBA" id="ARBA00002190"/>
    </source>
</evidence>
<comment type="function">
    <text evidence="1">Required for the transposition of the insertion element.</text>
</comment>
<dbReference type="InterPro" id="IPR048004">
    <property type="entry name" value="IS1249_transpos"/>
</dbReference>
<protein>
    <submittedName>
        <fullName evidence="6">IS1249 family transposase</fullName>
    </submittedName>
</protein>
<dbReference type="Proteomes" id="UP000320717">
    <property type="component" value="Chromosome"/>
</dbReference>
<evidence type="ECO:0000256" key="2">
    <source>
        <dbReference type="ARBA" id="ARBA00010961"/>
    </source>
</evidence>
<dbReference type="InterPro" id="IPR001207">
    <property type="entry name" value="Transposase_mutator"/>
</dbReference>
<accession>A0ABX5Y6D5</accession>
<evidence type="ECO:0000313" key="6">
    <source>
        <dbReference type="EMBL" id="QDY65669.1"/>
    </source>
</evidence>
<dbReference type="Pfam" id="PF00872">
    <property type="entry name" value="Transposase_mut"/>
    <property type="match status" value="1"/>
</dbReference>
<evidence type="ECO:0000313" key="7">
    <source>
        <dbReference type="Proteomes" id="UP000320717"/>
    </source>
</evidence>
<sequence>MTPRTHALKACTVATIANQPRCDVCGNKLVKNGKNSAGRTRWRCKNCGASNTVSRPDITAKKQFTDFYRWATGKLSITELGTPRRTFHRTTAWCWQVQPHLEPTGEQHRYLMLDGTYFNGYCALTAFNGRHIIDWQFCDREKVASWTLMLQRMPPPQVAVIDGNGALESVITALWPEVKIQRCFFHIRQTMIKHLSLNPRTVPGQQLLTLTRALMKVETKEEADHWAEQFYQWRSMHAVTLKERTYAKGKSVARPSYVRPDQTWWYTHINLRRGEKLFHGLLKKEQLFQWLDLASVGEVLPRTTSPLEGGINAGIKDQLRLHRGLTPQHSIALVRWHLYQYVENPKDPWSFVQQQHWAEKPKPKIINDDSIGPVLYDKHFSWHDGNGVQKGWGGR</sequence>
<proteinExistence type="inferred from homology"/>